<accession>A0A250XGP4</accession>
<evidence type="ECO:0000256" key="1">
    <source>
        <dbReference type="SAM" id="Phobius"/>
    </source>
</evidence>
<dbReference type="Proteomes" id="UP000232323">
    <property type="component" value="Unassembled WGS sequence"/>
</dbReference>
<keyword evidence="1" id="KW-0472">Membrane</keyword>
<sequence>MFISNSILPTRHAASPKVVMTGTYDKHWSTKLRWQNNIFTIIATAHVNDTTSADLSSAVFRPGGGSSRSLPIMTLIMPTASTALACEDIRKDCNCSVKYISYRCVINIYIYIISYIISILLLQ</sequence>
<keyword evidence="1" id="KW-1133">Transmembrane helix</keyword>
<keyword evidence="3" id="KW-1185">Reference proteome</keyword>
<organism evidence="2 3">
    <name type="scientific">Chlamydomonas eustigma</name>
    <dbReference type="NCBI Taxonomy" id="1157962"/>
    <lineage>
        <taxon>Eukaryota</taxon>
        <taxon>Viridiplantae</taxon>
        <taxon>Chlorophyta</taxon>
        <taxon>core chlorophytes</taxon>
        <taxon>Chlorophyceae</taxon>
        <taxon>CS clade</taxon>
        <taxon>Chlamydomonadales</taxon>
        <taxon>Chlamydomonadaceae</taxon>
        <taxon>Chlamydomonas</taxon>
    </lineage>
</organism>
<feature type="transmembrane region" description="Helical" evidence="1">
    <location>
        <begin position="100"/>
        <end position="122"/>
    </location>
</feature>
<dbReference type="EMBL" id="BEGY01000077">
    <property type="protein sequence ID" value="GAX82251.1"/>
    <property type="molecule type" value="Genomic_DNA"/>
</dbReference>
<reference evidence="2 3" key="1">
    <citation type="submission" date="2017-08" db="EMBL/GenBank/DDBJ databases">
        <title>Acidophilic green algal genome provides insights into adaptation to an acidic environment.</title>
        <authorList>
            <person name="Hirooka S."/>
            <person name="Hirose Y."/>
            <person name="Kanesaki Y."/>
            <person name="Higuchi S."/>
            <person name="Fujiwara T."/>
            <person name="Onuma R."/>
            <person name="Era A."/>
            <person name="Ohbayashi R."/>
            <person name="Uzuka A."/>
            <person name="Nozaki H."/>
            <person name="Yoshikawa H."/>
            <person name="Miyagishima S.Y."/>
        </authorList>
    </citation>
    <scope>NUCLEOTIDE SEQUENCE [LARGE SCALE GENOMIC DNA]</scope>
    <source>
        <strain evidence="2 3">NIES-2499</strain>
    </source>
</reference>
<protein>
    <submittedName>
        <fullName evidence="2">Uncharacterized protein</fullName>
    </submittedName>
</protein>
<dbReference type="AlphaFoldDB" id="A0A250XGP4"/>
<keyword evidence="1" id="KW-0812">Transmembrane</keyword>
<evidence type="ECO:0000313" key="3">
    <source>
        <dbReference type="Proteomes" id="UP000232323"/>
    </source>
</evidence>
<gene>
    <name evidence="2" type="ORF">CEUSTIGMA_g9679.t1</name>
</gene>
<comment type="caution">
    <text evidence="2">The sequence shown here is derived from an EMBL/GenBank/DDBJ whole genome shotgun (WGS) entry which is preliminary data.</text>
</comment>
<proteinExistence type="predicted"/>
<evidence type="ECO:0000313" key="2">
    <source>
        <dbReference type="EMBL" id="GAX82251.1"/>
    </source>
</evidence>
<name>A0A250XGP4_9CHLO</name>